<accession>A0A3S9A1D0</accession>
<dbReference type="PANTHER" id="PTHR35024">
    <property type="entry name" value="HYPOTHETICAL CYTOSOLIC PROTEIN"/>
    <property type="match status" value="1"/>
</dbReference>
<dbReference type="AlphaFoldDB" id="A0A3S9A1D0"/>
<protein>
    <submittedName>
        <fullName evidence="2">Polymer-forming cytoskeletal protein</fullName>
    </submittedName>
</protein>
<dbReference type="InterPro" id="IPR007607">
    <property type="entry name" value="BacA/B"/>
</dbReference>
<dbReference type="Proteomes" id="UP000272528">
    <property type="component" value="Chromosome"/>
</dbReference>
<sequence>MFKWKKDKISSKMTDTFIGEGTIVEGTIRTAGSLRLEGQLRGDISCEGDVILGESGFAVSNITANNVVLAGQVNGNVTITGKLTIMSTGKLYGNMTAASLTIEEGGLLQGSSAMDQAEPVALNPMERRTGIERRVSNLPYAGEERRSGYDRRDFAAGEVPAIPKKISYRAIEKPADGAAEVEELNANATGAAKEAAKENNESIVTDPLRESGRAFIHSIAGSAKESGENAAAARAVSSRLNEGLNAEERAALSGILIAQASAAAAVDEAVVEAVEAVTAEIADVEAVTAFVDEDATVELVSVGEADDEAAVSANAIAVEGLSAESVDGVNAIAVESLSAESVDGVNAEAVESLSAESVDGVNAAAVETVILPGLESTRTVVIEPQSNNVYGYGFENRANGSETASELEHQERESANDRNAAEAAALLRNW</sequence>
<name>A0A3S9A1D0_9BACL</name>
<gene>
    <name evidence="2" type="ORF">EJC50_07390</name>
</gene>
<dbReference type="RefSeq" id="WP_126014144.1">
    <property type="nucleotide sequence ID" value="NZ_CP034437.1"/>
</dbReference>
<dbReference type="OrthoDB" id="9789407at2"/>
<organism evidence="2 3">
    <name type="scientific">Paenibacillus albus</name>
    <dbReference type="NCBI Taxonomy" id="2495582"/>
    <lineage>
        <taxon>Bacteria</taxon>
        <taxon>Bacillati</taxon>
        <taxon>Bacillota</taxon>
        <taxon>Bacilli</taxon>
        <taxon>Bacillales</taxon>
        <taxon>Paenibacillaceae</taxon>
        <taxon>Paenibacillus</taxon>
    </lineage>
</organism>
<reference evidence="3" key="1">
    <citation type="submission" date="2018-12" db="EMBL/GenBank/DDBJ databases">
        <title>Genome sequence of Peanibacillus sp.</title>
        <authorList>
            <person name="Subramani G."/>
            <person name="Srinivasan S."/>
            <person name="Kim M.K."/>
        </authorList>
    </citation>
    <scope>NUCLEOTIDE SEQUENCE [LARGE SCALE GENOMIC DNA]</scope>
    <source>
        <strain evidence="3">18JY67-1</strain>
    </source>
</reference>
<dbReference type="KEGG" id="palb:EJC50_07390"/>
<dbReference type="Pfam" id="PF04519">
    <property type="entry name" value="Bactofilin"/>
    <property type="match status" value="1"/>
</dbReference>
<dbReference type="EMBL" id="CP034437">
    <property type="protein sequence ID" value="AZN39506.1"/>
    <property type="molecule type" value="Genomic_DNA"/>
</dbReference>
<evidence type="ECO:0000313" key="3">
    <source>
        <dbReference type="Proteomes" id="UP000272528"/>
    </source>
</evidence>
<evidence type="ECO:0000313" key="2">
    <source>
        <dbReference type="EMBL" id="AZN39506.1"/>
    </source>
</evidence>
<proteinExistence type="inferred from homology"/>
<keyword evidence="3" id="KW-1185">Reference proteome</keyword>
<comment type="similarity">
    <text evidence="1">Belongs to the bactofilin family.</text>
</comment>
<evidence type="ECO:0000256" key="1">
    <source>
        <dbReference type="ARBA" id="ARBA00044755"/>
    </source>
</evidence>
<dbReference type="PANTHER" id="PTHR35024:SF4">
    <property type="entry name" value="POLYMER-FORMING CYTOSKELETAL PROTEIN"/>
    <property type="match status" value="1"/>
</dbReference>